<organism evidence="5">
    <name type="scientific">Dugesia japonica</name>
    <name type="common">Planarian</name>
    <dbReference type="NCBI Taxonomy" id="6161"/>
    <lineage>
        <taxon>Eukaryota</taxon>
        <taxon>Metazoa</taxon>
        <taxon>Spiralia</taxon>
        <taxon>Lophotrochozoa</taxon>
        <taxon>Platyhelminthes</taxon>
        <taxon>Rhabditophora</taxon>
        <taxon>Seriata</taxon>
        <taxon>Tricladida</taxon>
        <taxon>Continenticola</taxon>
        <taxon>Geoplanoidea</taxon>
        <taxon>Dugesiidae</taxon>
        <taxon>Dugesia</taxon>
    </lineage>
</organism>
<name>L0MXG7_DUGJA</name>
<keyword evidence="3" id="KW-0812">Transmembrane</keyword>
<dbReference type="InterPro" id="IPR050325">
    <property type="entry name" value="Prot/Nucl_acid_deglycase"/>
</dbReference>
<dbReference type="InterPro" id="IPR002818">
    <property type="entry name" value="DJ-1/PfpI"/>
</dbReference>
<dbReference type="GO" id="GO:0006979">
    <property type="term" value="P:response to oxidative stress"/>
    <property type="evidence" value="ECO:0007669"/>
    <property type="project" value="TreeGrafter"/>
</dbReference>
<dbReference type="GO" id="GO:0046295">
    <property type="term" value="P:glycolate biosynthetic process"/>
    <property type="evidence" value="ECO:0007669"/>
    <property type="project" value="TreeGrafter"/>
</dbReference>
<dbReference type="NCBIfam" id="TIGR01383">
    <property type="entry name" value="not_thiJ"/>
    <property type="match status" value="1"/>
</dbReference>
<dbReference type="GO" id="GO:0023051">
    <property type="term" value="P:regulation of signaling"/>
    <property type="evidence" value="ECO:0007669"/>
    <property type="project" value="UniProtKB-ARBA"/>
</dbReference>
<evidence type="ECO:0000256" key="3">
    <source>
        <dbReference type="SAM" id="Phobius"/>
    </source>
</evidence>
<dbReference type="CDD" id="cd03135">
    <property type="entry name" value="GATase1_DJ-1"/>
    <property type="match status" value="1"/>
</dbReference>
<reference evidence="5" key="1">
    <citation type="journal article" date="2012" name="Neurosci. Res.">
        <title>Protective effect of planarian DJ-1 against 6-hydroxydopamine-induced neurotoxicity.</title>
        <authorList>
            <person name="Tsushima J."/>
            <person name="Nishimura K."/>
            <person name="Tashiro N."/>
            <person name="Takata K."/>
            <person name="Ashihara E."/>
            <person name="Yoshimoto K."/>
            <person name="Ariga H."/>
            <person name="Agata K."/>
            <person name="Kitamura Y."/>
        </authorList>
    </citation>
    <scope>NUCLEOTIDE SEQUENCE</scope>
    <source>
        <strain evidence="5">SSP</strain>
    </source>
</reference>
<dbReference type="SMR" id="L0MXG7"/>
<dbReference type="InterPro" id="IPR029062">
    <property type="entry name" value="Class_I_gatase-like"/>
</dbReference>
<dbReference type="FunFam" id="3.40.50.880:FF:000022">
    <property type="entry name" value="protein deglycase DJ-1"/>
    <property type="match status" value="1"/>
</dbReference>
<dbReference type="PANTHER" id="PTHR48094:SF12">
    <property type="entry name" value="PARKINSON DISEASE PROTEIN 7 HOMOLOG"/>
    <property type="match status" value="1"/>
</dbReference>
<dbReference type="GO" id="GO:0005739">
    <property type="term" value="C:mitochondrion"/>
    <property type="evidence" value="ECO:0007669"/>
    <property type="project" value="TreeGrafter"/>
</dbReference>
<keyword evidence="2" id="KW-0963">Cytoplasm</keyword>
<keyword evidence="3" id="KW-1133">Transmembrane helix</keyword>
<keyword evidence="3" id="KW-0472">Membrane</keyword>
<evidence type="ECO:0000256" key="1">
    <source>
        <dbReference type="ARBA" id="ARBA00004496"/>
    </source>
</evidence>
<dbReference type="SUPFAM" id="SSF52317">
    <property type="entry name" value="Class I glutamine amidotransferase-like"/>
    <property type="match status" value="1"/>
</dbReference>
<proteinExistence type="evidence at transcript level"/>
<dbReference type="Gene3D" id="3.40.50.880">
    <property type="match status" value="1"/>
</dbReference>
<dbReference type="GO" id="GO:0005634">
    <property type="term" value="C:nucleus"/>
    <property type="evidence" value="ECO:0007669"/>
    <property type="project" value="TreeGrafter"/>
</dbReference>
<dbReference type="GO" id="GO:0010646">
    <property type="term" value="P:regulation of cell communication"/>
    <property type="evidence" value="ECO:0007669"/>
    <property type="project" value="UniProtKB-ARBA"/>
</dbReference>
<gene>
    <name evidence="5" type="primary">DJ-1</name>
</gene>
<evidence type="ECO:0000313" key="5">
    <source>
        <dbReference type="EMBL" id="BAM68888.1"/>
    </source>
</evidence>
<comment type="subcellular location">
    <subcellularLocation>
        <location evidence="1">Cytoplasm</location>
    </subcellularLocation>
</comment>
<dbReference type="EMBL" id="AB694917">
    <property type="protein sequence ID" value="BAM68888.1"/>
    <property type="molecule type" value="mRNA"/>
</dbReference>
<dbReference type="AlphaFoldDB" id="L0MXG7"/>
<dbReference type="InterPro" id="IPR006287">
    <property type="entry name" value="DJ-1"/>
</dbReference>
<accession>L0MXG7</accession>
<sequence length="185" mass="19392">MVTVCIIVANGSEDIEVVATSDVLSRGGIDVVIVGMEGSGNVKLAHKTVIVVEKSLADVKTTLYDALIIPGGMGGVKAMSANENVKEMLYNHQKNKKVIGAICAGPLVLSAFGVAAGSTLTSYPSVKDQLTSADYKYKEERVVVDRNLVTSRGPGTAVEFGLKLVEVLKGAEAVKGLAEQMLVKL</sequence>
<dbReference type="GO" id="GO:1903189">
    <property type="term" value="P:glyoxal metabolic process"/>
    <property type="evidence" value="ECO:0007669"/>
    <property type="project" value="TreeGrafter"/>
</dbReference>
<feature type="transmembrane region" description="Helical" evidence="3">
    <location>
        <begin position="98"/>
        <end position="120"/>
    </location>
</feature>
<dbReference type="PANTHER" id="PTHR48094">
    <property type="entry name" value="PROTEIN/NUCLEIC ACID DEGLYCASE DJ-1-RELATED"/>
    <property type="match status" value="1"/>
</dbReference>
<evidence type="ECO:0000256" key="2">
    <source>
        <dbReference type="ARBA" id="ARBA00022490"/>
    </source>
</evidence>
<protein>
    <submittedName>
        <fullName evidence="5">DJ-1</fullName>
    </submittedName>
</protein>
<dbReference type="Pfam" id="PF01965">
    <property type="entry name" value="DJ-1_PfpI"/>
    <property type="match status" value="1"/>
</dbReference>
<evidence type="ECO:0000259" key="4">
    <source>
        <dbReference type="Pfam" id="PF01965"/>
    </source>
</evidence>
<feature type="domain" description="DJ-1/PfpI" evidence="4">
    <location>
        <begin position="3"/>
        <end position="166"/>
    </location>
</feature>